<name>A0A1S3ZH70_TOBAC</name>
<dbReference type="KEGG" id="nta:107786664"/>
<feature type="compositionally biased region" description="Basic and acidic residues" evidence="1">
    <location>
        <begin position="43"/>
        <end position="64"/>
    </location>
</feature>
<reference evidence="2" key="1">
    <citation type="submission" date="2025-08" db="UniProtKB">
        <authorList>
            <consortium name="RefSeq"/>
        </authorList>
    </citation>
    <scope>IDENTIFICATION</scope>
</reference>
<organism evidence="2">
    <name type="scientific">Nicotiana tabacum</name>
    <name type="common">Common tobacco</name>
    <dbReference type="NCBI Taxonomy" id="4097"/>
    <lineage>
        <taxon>Eukaryota</taxon>
        <taxon>Viridiplantae</taxon>
        <taxon>Streptophyta</taxon>
        <taxon>Embryophyta</taxon>
        <taxon>Tracheophyta</taxon>
        <taxon>Spermatophyta</taxon>
        <taxon>Magnoliopsida</taxon>
        <taxon>eudicotyledons</taxon>
        <taxon>Gunneridae</taxon>
        <taxon>Pentapetalae</taxon>
        <taxon>asterids</taxon>
        <taxon>lamiids</taxon>
        <taxon>Solanales</taxon>
        <taxon>Solanaceae</taxon>
        <taxon>Nicotianoideae</taxon>
        <taxon>Nicotianeae</taxon>
        <taxon>Nicotiana</taxon>
    </lineage>
</organism>
<feature type="region of interest" description="Disordered" evidence="1">
    <location>
        <begin position="1"/>
        <end position="100"/>
    </location>
</feature>
<accession>A0A1S3ZH70</accession>
<dbReference type="AlphaFoldDB" id="A0A1S3ZH70"/>
<dbReference type="OMA" id="SQDKIMG"/>
<protein>
    <submittedName>
        <fullName evidence="2">Uncharacterized protein</fullName>
    </submittedName>
</protein>
<dbReference type="PaxDb" id="4097-A0A1S3ZH70"/>
<gene>
    <name evidence="2" type="primary">LOC107786664</name>
</gene>
<evidence type="ECO:0000256" key="1">
    <source>
        <dbReference type="SAM" id="MobiDB-lite"/>
    </source>
</evidence>
<dbReference type="RefSeq" id="XP_016463666.1">
    <property type="nucleotide sequence ID" value="XM_016608180.1"/>
</dbReference>
<proteinExistence type="predicted"/>
<sequence length="156" mass="17446">MSLGWPIDVDDEEEDNAGDGPNIATGEAKNENARASEPSFTEASEKKDARASEHEYAGASENEHAGFQQNHKQSEHANRSSSNFSEKEKTKKRKRIVEDSSETFLKGMTKVMKNFIESQDKIMGALIDKIGDRDRSDIRGKIYSILESPAFELYSV</sequence>
<dbReference type="OrthoDB" id="1302054at2759"/>
<feature type="compositionally biased region" description="Acidic residues" evidence="1">
    <location>
        <begin position="8"/>
        <end position="17"/>
    </location>
</feature>
<evidence type="ECO:0000313" key="2">
    <source>
        <dbReference type="RefSeq" id="XP_016463666.1"/>
    </source>
</evidence>